<reference evidence="1 2" key="1">
    <citation type="submission" date="2014-02" db="EMBL/GenBank/DDBJ databases">
        <title>The small core and large imbalanced accessory genome model reveals a collaborative survival strategy of Sorangium cellulosum strains in nature.</title>
        <authorList>
            <person name="Han K."/>
            <person name="Peng R."/>
            <person name="Blom J."/>
            <person name="Li Y.-Z."/>
        </authorList>
    </citation>
    <scope>NUCLEOTIDE SEQUENCE [LARGE SCALE GENOMIC DNA]</scope>
    <source>
        <strain evidence="1 2">So0157-18</strain>
    </source>
</reference>
<comment type="caution">
    <text evidence="1">The sequence shown here is derived from an EMBL/GenBank/DDBJ whole genome shotgun (WGS) entry which is preliminary data.</text>
</comment>
<proteinExistence type="predicted"/>
<gene>
    <name evidence="1" type="ORF">BE04_16170</name>
</gene>
<protein>
    <submittedName>
        <fullName evidence="1">Uncharacterized protein</fullName>
    </submittedName>
</protein>
<dbReference type="AlphaFoldDB" id="A0A150PJ06"/>
<accession>A0A150PJ06</accession>
<dbReference type="EMBL" id="JELX01002364">
    <property type="protein sequence ID" value="KYF55655.1"/>
    <property type="molecule type" value="Genomic_DNA"/>
</dbReference>
<name>A0A150PJ06_SORCE</name>
<evidence type="ECO:0000313" key="1">
    <source>
        <dbReference type="EMBL" id="KYF55655.1"/>
    </source>
</evidence>
<sequence>MRISPQECTDLDLEVHRVLRGVPLNDVSAVDLPGGGAARTIDDVRALLRHPVSRWTSAYMALIEPFRRFIVYPSILRQLREAWRAAL</sequence>
<evidence type="ECO:0000313" key="2">
    <source>
        <dbReference type="Proteomes" id="UP000075604"/>
    </source>
</evidence>
<organism evidence="1 2">
    <name type="scientific">Sorangium cellulosum</name>
    <name type="common">Polyangium cellulosum</name>
    <dbReference type="NCBI Taxonomy" id="56"/>
    <lineage>
        <taxon>Bacteria</taxon>
        <taxon>Pseudomonadati</taxon>
        <taxon>Myxococcota</taxon>
        <taxon>Polyangia</taxon>
        <taxon>Polyangiales</taxon>
        <taxon>Polyangiaceae</taxon>
        <taxon>Sorangium</taxon>
    </lineage>
</organism>
<dbReference type="Proteomes" id="UP000075604">
    <property type="component" value="Unassembled WGS sequence"/>
</dbReference>